<comment type="caution">
    <text evidence="2">The sequence shown here is derived from an EMBL/GenBank/DDBJ whole genome shotgun (WGS) entry which is preliminary data.</text>
</comment>
<proteinExistence type="predicted"/>
<dbReference type="AlphaFoldDB" id="A0A8S0Z5B7"/>
<feature type="region of interest" description="Disordered" evidence="1">
    <location>
        <begin position="76"/>
        <end position="106"/>
    </location>
</feature>
<feature type="compositionally biased region" description="Basic and acidic residues" evidence="1">
    <location>
        <begin position="76"/>
        <end position="88"/>
    </location>
</feature>
<evidence type="ECO:0000313" key="3">
    <source>
        <dbReference type="Proteomes" id="UP000494256"/>
    </source>
</evidence>
<organism evidence="2 3">
    <name type="scientific">Arctia plantaginis</name>
    <name type="common">Wood tiger moth</name>
    <name type="synonym">Phalaena plantaginis</name>
    <dbReference type="NCBI Taxonomy" id="874455"/>
    <lineage>
        <taxon>Eukaryota</taxon>
        <taxon>Metazoa</taxon>
        <taxon>Ecdysozoa</taxon>
        <taxon>Arthropoda</taxon>
        <taxon>Hexapoda</taxon>
        <taxon>Insecta</taxon>
        <taxon>Pterygota</taxon>
        <taxon>Neoptera</taxon>
        <taxon>Endopterygota</taxon>
        <taxon>Lepidoptera</taxon>
        <taxon>Glossata</taxon>
        <taxon>Ditrysia</taxon>
        <taxon>Noctuoidea</taxon>
        <taxon>Erebidae</taxon>
        <taxon>Arctiinae</taxon>
        <taxon>Arctia</taxon>
    </lineage>
</organism>
<dbReference type="EMBL" id="CADEBD010000279">
    <property type="protein sequence ID" value="CAB3227751.1"/>
    <property type="molecule type" value="Genomic_DNA"/>
</dbReference>
<reference evidence="2 3" key="1">
    <citation type="submission" date="2020-04" db="EMBL/GenBank/DDBJ databases">
        <authorList>
            <person name="Wallbank WR R."/>
            <person name="Pardo Diaz C."/>
            <person name="Kozak K."/>
            <person name="Martin S."/>
            <person name="Jiggins C."/>
            <person name="Moest M."/>
            <person name="Warren A I."/>
            <person name="Byers J.R.P. K."/>
            <person name="Montejo-Kovacevich G."/>
            <person name="Yen C E."/>
        </authorList>
    </citation>
    <scope>NUCLEOTIDE SEQUENCE [LARGE SCALE GENOMIC DNA]</scope>
</reference>
<name>A0A8S0Z5B7_ARCPL</name>
<sequence>MELSPACHHCDCSEDSAQHTLAVCPAWATQRRALTAVIGVDLSLPAVVRSMAGSDSCFIAVATFCEEVISQKEAAEKAREDDLHSDPIRRRRIGRRRRAYHRLMPP</sequence>
<accession>A0A8S0Z5B7</accession>
<gene>
    <name evidence="2" type="ORF">APLA_LOCUS3233</name>
</gene>
<evidence type="ECO:0000313" key="2">
    <source>
        <dbReference type="EMBL" id="CAB3227751.1"/>
    </source>
</evidence>
<evidence type="ECO:0008006" key="4">
    <source>
        <dbReference type="Google" id="ProtNLM"/>
    </source>
</evidence>
<evidence type="ECO:0000256" key="1">
    <source>
        <dbReference type="SAM" id="MobiDB-lite"/>
    </source>
</evidence>
<dbReference type="Proteomes" id="UP000494256">
    <property type="component" value="Unassembled WGS sequence"/>
</dbReference>
<protein>
    <recommendedName>
        <fullName evidence="4">Reverse transcriptase</fullName>
    </recommendedName>
</protein>
<feature type="compositionally biased region" description="Basic residues" evidence="1">
    <location>
        <begin position="89"/>
        <end position="106"/>
    </location>
</feature>